<organism evidence="2 3">
    <name type="scientific">Streptomyces graminearus</name>
    <dbReference type="NCBI Taxonomy" id="284030"/>
    <lineage>
        <taxon>Bacteria</taxon>
        <taxon>Bacillati</taxon>
        <taxon>Actinomycetota</taxon>
        <taxon>Actinomycetes</taxon>
        <taxon>Kitasatosporales</taxon>
        <taxon>Streptomycetaceae</taxon>
        <taxon>Streptomyces</taxon>
    </lineage>
</organism>
<name>A0ABP5YRF7_9ACTN</name>
<dbReference type="PROSITE" id="PS51318">
    <property type="entry name" value="TAT"/>
    <property type="match status" value="1"/>
</dbReference>
<evidence type="ECO:0000313" key="3">
    <source>
        <dbReference type="Proteomes" id="UP001501721"/>
    </source>
</evidence>
<feature type="domain" description="Solute-binding protein family 5" evidence="1">
    <location>
        <begin position="106"/>
        <end position="422"/>
    </location>
</feature>
<comment type="caution">
    <text evidence="2">The sequence shown here is derived from an EMBL/GenBank/DDBJ whole genome shotgun (WGS) entry which is preliminary data.</text>
</comment>
<dbReference type="InterPro" id="IPR006311">
    <property type="entry name" value="TAT_signal"/>
</dbReference>
<proteinExistence type="predicted"/>
<reference evidence="3" key="1">
    <citation type="journal article" date="2019" name="Int. J. Syst. Evol. Microbiol.">
        <title>The Global Catalogue of Microorganisms (GCM) 10K type strain sequencing project: providing services to taxonomists for standard genome sequencing and annotation.</title>
        <authorList>
            <consortium name="The Broad Institute Genomics Platform"/>
            <consortium name="The Broad Institute Genome Sequencing Center for Infectious Disease"/>
            <person name="Wu L."/>
            <person name="Ma J."/>
        </authorList>
    </citation>
    <scope>NUCLEOTIDE SEQUENCE [LARGE SCALE GENOMIC DNA]</scope>
    <source>
        <strain evidence="3">JCM 6923</strain>
    </source>
</reference>
<accession>A0ABP5YRF7</accession>
<evidence type="ECO:0000313" key="2">
    <source>
        <dbReference type="EMBL" id="GAA2485665.1"/>
    </source>
</evidence>
<evidence type="ECO:0000259" key="1">
    <source>
        <dbReference type="Pfam" id="PF00496"/>
    </source>
</evidence>
<protein>
    <submittedName>
        <fullName evidence="2">ABC transporter substrate-binding protein</fullName>
    </submittedName>
</protein>
<dbReference type="RefSeq" id="WP_346075382.1">
    <property type="nucleotide sequence ID" value="NZ_BAAATL010000014.1"/>
</dbReference>
<gene>
    <name evidence="2" type="ORF">GCM10010422_34270</name>
</gene>
<dbReference type="SUPFAM" id="SSF53850">
    <property type="entry name" value="Periplasmic binding protein-like II"/>
    <property type="match status" value="1"/>
</dbReference>
<dbReference type="Pfam" id="PF00496">
    <property type="entry name" value="SBP_bac_5"/>
    <property type="match status" value="1"/>
</dbReference>
<keyword evidence="3" id="KW-1185">Reference proteome</keyword>
<dbReference type="InterPro" id="IPR039424">
    <property type="entry name" value="SBP_5"/>
</dbReference>
<dbReference type="PANTHER" id="PTHR30290:SF65">
    <property type="entry name" value="MONOACYL PHOSPHATIDYLINOSITOL TETRAMANNOSIDE-BINDING PROTEIN LPQW-RELATED"/>
    <property type="match status" value="1"/>
</dbReference>
<dbReference type="Proteomes" id="UP001501721">
    <property type="component" value="Unassembled WGS sequence"/>
</dbReference>
<dbReference type="Gene3D" id="3.10.105.10">
    <property type="entry name" value="Dipeptide-binding Protein, Domain 3"/>
    <property type="match status" value="1"/>
</dbReference>
<dbReference type="PIRSF" id="PIRSF002741">
    <property type="entry name" value="MppA"/>
    <property type="match status" value="1"/>
</dbReference>
<sequence length="532" mass="55501">MSRLQSPDGRTPSSGVTRRGVLALLGFGTAAAAAPLLTGCTSDGSAAPTVTGAPTGEPRRGGTVRLAFAGAGAAESLDPAVGTSPCDLARYSVVFDTLFFFADGEAKPALATAAEVDSKAKRCTLTLRQGVTWHDGTPFTAADVVHTFKYRASPDRPSPSELSAYFDLDSARAEGDHTVVVPTVQPVGDPATLLAGAGLYVIKNGTSSFSAAGTVGTGPYRLTAFKAGVETRLRRNDGYWDGRGYADQVVLLSVDEAQARVNAVKAGQADYASDIAYTTAKAGPPGAGLQIRDAGDGLRTTYGFVLNVTRALSADPRVRQAIKLGIDREALVKAVFLGYGRPANDLFGAGAKYYLGDVAVPARDVAKAKRLLKAAGATGKHFVVRTAEYETGLNASAELFVEQLRGLGLDAELVKVSTTEGYDPAGMKACDAIAFPLGPVSLALTYTRSAAFETLAFPDKELEAAVATAISTTSDTARAAAWTKAQRVMADRGNWVAWGRGDVLSLSKDTLTGIVNRDSPKYPWLGRVGFTA</sequence>
<dbReference type="Gene3D" id="3.40.190.10">
    <property type="entry name" value="Periplasmic binding protein-like II"/>
    <property type="match status" value="1"/>
</dbReference>
<dbReference type="PANTHER" id="PTHR30290">
    <property type="entry name" value="PERIPLASMIC BINDING COMPONENT OF ABC TRANSPORTER"/>
    <property type="match status" value="1"/>
</dbReference>
<dbReference type="InterPro" id="IPR030678">
    <property type="entry name" value="Peptide/Ni-bd"/>
</dbReference>
<dbReference type="EMBL" id="BAAATL010000014">
    <property type="protein sequence ID" value="GAA2485665.1"/>
    <property type="molecule type" value="Genomic_DNA"/>
</dbReference>
<dbReference type="InterPro" id="IPR000914">
    <property type="entry name" value="SBP_5_dom"/>
</dbReference>